<evidence type="ECO:0000256" key="1">
    <source>
        <dbReference type="ARBA" id="ARBA00022491"/>
    </source>
</evidence>
<keyword evidence="4" id="KW-0804">Transcription</keyword>
<evidence type="ECO:0000259" key="6">
    <source>
        <dbReference type="PROSITE" id="PS50977"/>
    </source>
</evidence>
<dbReference type="SUPFAM" id="SSF46689">
    <property type="entry name" value="Homeodomain-like"/>
    <property type="match status" value="1"/>
</dbReference>
<sequence length="210" mass="23841">MARKTKEEAQETRRHIMHTALAQFCQRGLAQTRLSDIAQAAGVTRGAIYWHFANKEQLFTELWEELCTPLAAQLRACVQEQESDPLGRLREFLDAVLSNIVSEPVLHDMFRLLFSSDVQESDNQDIRAYMSQHSAGFFSDLRAVLEHAKACGQLPAELDAARYATFMHCTIDGYIINWLNFPERVCLARDRAFILETLFAALPVPPRGDV</sequence>
<dbReference type="InterPro" id="IPR013572">
    <property type="entry name" value="Tscrpt_reg_MAATS_C"/>
</dbReference>
<organism evidence="7 8">
    <name type="scientific">Plesiomonas shigelloides</name>
    <name type="common">Aeromonas shigelloides</name>
    <dbReference type="NCBI Taxonomy" id="703"/>
    <lineage>
        <taxon>Bacteria</taxon>
        <taxon>Pseudomonadati</taxon>
        <taxon>Pseudomonadota</taxon>
        <taxon>Gammaproteobacteria</taxon>
        <taxon>Enterobacterales</taxon>
        <taxon>Enterobacteriaceae</taxon>
        <taxon>Plesiomonas</taxon>
    </lineage>
</organism>
<dbReference type="AlphaFoldDB" id="A0A8I1WA50"/>
<dbReference type="Proteomes" id="UP000664658">
    <property type="component" value="Unassembled WGS sequence"/>
</dbReference>
<dbReference type="PRINTS" id="PR00455">
    <property type="entry name" value="HTHTETR"/>
</dbReference>
<dbReference type="Pfam" id="PF08361">
    <property type="entry name" value="TetR_C_2"/>
    <property type="match status" value="1"/>
</dbReference>
<feature type="domain" description="HTH tetR-type" evidence="6">
    <location>
        <begin position="10"/>
        <end position="70"/>
    </location>
</feature>
<dbReference type="InterPro" id="IPR009057">
    <property type="entry name" value="Homeodomain-like_sf"/>
</dbReference>
<name>A0A8I1WA50_PLESH</name>
<dbReference type="PROSITE" id="PS50977">
    <property type="entry name" value="HTH_TETR_2"/>
    <property type="match status" value="1"/>
</dbReference>
<evidence type="ECO:0000256" key="2">
    <source>
        <dbReference type="ARBA" id="ARBA00023015"/>
    </source>
</evidence>
<evidence type="ECO:0000313" key="7">
    <source>
        <dbReference type="EMBL" id="MBO1109102.1"/>
    </source>
</evidence>
<dbReference type="Gene3D" id="1.10.357.10">
    <property type="entry name" value="Tetracycline Repressor, domain 2"/>
    <property type="match status" value="1"/>
</dbReference>
<keyword evidence="2" id="KW-0805">Transcription regulation</keyword>
<comment type="caution">
    <text evidence="7">The sequence shown here is derived from an EMBL/GenBank/DDBJ whole genome shotgun (WGS) entry which is preliminary data.</text>
</comment>
<keyword evidence="1" id="KW-0678">Repressor</keyword>
<dbReference type="InterPro" id="IPR036271">
    <property type="entry name" value="Tet_transcr_reg_TetR-rel_C_sf"/>
</dbReference>
<evidence type="ECO:0000313" key="8">
    <source>
        <dbReference type="Proteomes" id="UP000664658"/>
    </source>
</evidence>
<feature type="DNA-binding region" description="H-T-H motif" evidence="5">
    <location>
        <begin position="33"/>
        <end position="52"/>
    </location>
</feature>
<dbReference type="EMBL" id="JAFNAA010000014">
    <property type="protein sequence ID" value="MBO1109102.1"/>
    <property type="molecule type" value="Genomic_DNA"/>
</dbReference>
<dbReference type="PANTHER" id="PTHR43479">
    <property type="entry name" value="ACREF/ENVCD OPERON REPRESSOR-RELATED"/>
    <property type="match status" value="1"/>
</dbReference>
<keyword evidence="3 5" id="KW-0238">DNA-binding</keyword>
<dbReference type="InterPro" id="IPR001647">
    <property type="entry name" value="HTH_TetR"/>
</dbReference>
<evidence type="ECO:0000256" key="5">
    <source>
        <dbReference type="PROSITE-ProRule" id="PRU00335"/>
    </source>
</evidence>
<evidence type="ECO:0000256" key="4">
    <source>
        <dbReference type="ARBA" id="ARBA00023163"/>
    </source>
</evidence>
<dbReference type="GO" id="GO:0003677">
    <property type="term" value="F:DNA binding"/>
    <property type="evidence" value="ECO:0007669"/>
    <property type="project" value="UniProtKB-UniRule"/>
</dbReference>
<dbReference type="Pfam" id="PF00440">
    <property type="entry name" value="TetR_N"/>
    <property type="match status" value="1"/>
</dbReference>
<evidence type="ECO:0000256" key="3">
    <source>
        <dbReference type="ARBA" id="ARBA00023125"/>
    </source>
</evidence>
<proteinExistence type="predicted"/>
<dbReference type="InterPro" id="IPR050624">
    <property type="entry name" value="HTH-type_Tx_Regulator"/>
</dbReference>
<dbReference type="PANTHER" id="PTHR43479:SF11">
    <property type="entry name" value="ACREF_ENVCD OPERON REPRESSOR-RELATED"/>
    <property type="match status" value="1"/>
</dbReference>
<protein>
    <submittedName>
        <fullName evidence="7">TetR family transcriptional regulator</fullName>
    </submittedName>
</protein>
<gene>
    <name evidence="7" type="ORF">J2R62_12940</name>
</gene>
<dbReference type="RefSeq" id="WP_084976695.1">
    <property type="nucleotide sequence ID" value="NZ_JAFNAA010000014.1"/>
</dbReference>
<dbReference type="SUPFAM" id="SSF48498">
    <property type="entry name" value="Tetracyclin repressor-like, C-terminal domain"/>
    <property type="match status" value="1"/>
</dbReference>
<reference evidence="7" key="1">
    <citation type="submission" date="2021-03" db="EMBL/GenBank/DDBJ databases">
        <title>Plesiomonas shigelloides zfcc0051, isolated from zebrafish feces.</title>
        <authorList>
            <person name="Vanderhoek Z."/>
            <person name="Gaulke C."/>
        </authorList>
    </citation>
    <scope>NUCLEOTIDE SEQUENCE</scope>
    <source>
        <strain evidence="7">Zfcc0051</strain>
    </source>
</reference>
<accession>A0A8I1WA50</accession>